<dbReference type="SUPFAM" id="SSF51569">
    <property type="entry name" value="Aldolase"/>
    <property type="match status" value="1"/>
</dbReference>
<accession>A0A348WPM8</accession>
<evidence type="ECO:0000256" key="5">
    <source>
        <dbReference type="ARBA" id="ARBA00023270"/>
    </source>
</evidence>
<comment type="pathway">
    <text evidence="1">Carbohydrate degradation; 2-deoxy-D-ribose 1-phosphate degradation; D-glyceraldehyde 3-phosphate and acetaldehyde from 2-deoxy-alpha-D-ribose 1-phosphate: step 2/2.</text>
</comment>
<evidence type="ECO:0000256" key="4">
    <source>
        <dbReference type="ARBA" id="ARBA00023239"/>
    </source>
</evidence>
<evidence type="ECO:0000256" key="3">
    <source>
        <dbReference type="ARBA" id="ARBA00012515"/>
    </source>
</evidence>
<dbReference type="PANTHER" id="PTHR10889">
    <property type="entry name" value="DEOXYRIBOSE-PHOSPHATE ALDOLASE"/>
    <property type="match status" value="1"/>
</dbReference>
<reference evidence="8 9" key="1">
    <citation type="journal article" date="2018" name="Nat. Biotechnol.">
        <title>A standardized bacterial taxonomy based on genome phylogeny substantially revises the tree of life.</title>
        <authorList>
            <person name="Parks D.H."/>
            <person name="Chuvochina M."/>
            <person name="Waite D.W."/>
            <person name="Rinke C."/>
            <person name="Skarshewski A."/>
            <person name="Chaumeil P.A."/>
            <person name="Hugenholtz P."/>
        </authorList>
    </citation>
    <scope>NUCLEOTIDE SEQUENCE [LARGE SCALE GENOMIC DNA]</scope>
    <source>
        <strain evidence="8">UBA9360</strain>
    </source>
</reference>
<dbReference type="InterPro" id="IPR002915">
    <property type="entry name" value="DeoC/FbaB/LacD_aldolase"/>
</dbReference>
<dbReference type="AlphaFoldDB" id="A0A348WPM8"/>
<comment type="similarity">
    <text evidence="2">Belongs to the DeoC/FbaB aldolase family. DeoC type 2 subfamily.</text>
</comment>
<dbReference type="InterPro" id="IPR013785">
    <property type="entry name" value="Aldolase_TIM"/>
</dbReference>
<comment type="catalytic activity">
    <reaction evidence="6">
        <text>2-deoxy-D-ribose 5-phosphate = D-glyceraldehyde 3-phosphate + acetaldehyde</text>
        <dbReference type="Rhea" id="RHEA:12821"/>
        <dbReference type="ChEBI" id="CHEBI:15343"/>
        <dbReference type="ChEBI" id="CHEBI:59776"/>
        <dbReference type="ChEBI" id="CHEBI:62877"/>
        <dbReference type="EC" id="4.1.2.4"/>
    </reaction>
</comment>
<name>A0A348WPM8_9GAMM</name>
<dbReference type="CDD" id="cd00959">
    <property type="entry name" value="DeoC"/>
    <property type="match status" value="1"/>
</dbReference>
<proteinExistence type="inferred from homology"/>
<dbReference type="Pfam" id="PF01791">
    <property type="entry name" value="DeoC"/>
    <property type="match status" value="1"/>
</dbReference>
<keyword evidence="5" id="KW-0704">Schiff base</keyword>
<dbReference type="GO" id="GO:0004139">
    <property type="term" value="F:deoxyribose-phosphate aldolase activity"/>
    <property type="evidence" value="ECO:0007669"/>
    <property type="project" value="UniProtKB-UniRule"/>
</dbReference>
<dbReference type="InterPro" id="IPR011343">
    <property type="entry name" value="DeoC"/>
</dbReference>
<dbReference type="GO" id="GO:0009264">
    <property type="term" value="P:deoxyribonucleotide catabolic process"/>
    <property type="evidence" value="ECO:0007669"/>
    <property type="project" value="UniProtKB-UniRule"/>
</dbReference>
<dbReference type="GO" id="GO:0016052">
    <property type="term" value="P:carbohydrate catabolic process"/>
    <property type="evidence" value="ECO:0007669"/>
    <property type="project" value="TreeGrafter"/>
</dbReference>
<dbReference type="STRING" id="314276.OS145_10000"/>
<dbReference type="EC" id="4.1.2.4" evidence="3 7"/>
<gene>
    <name evidence="8" type="primary">deoC</name>
    <name evidence="8" type="ORF">DCR58_06865</name>
</gene>
<dbReference type="EMBL" id="DMUP01000160">
    <property type="protein sequence ID" value="HAR56490.1"/>
    <property type="molecule type" value="Genomic_DNA"/>
</dbReference>
<comment type="caution">
    <text evidence="8">The sequence shown here is derived from an EMBL/GenBank/DDBJ whole genome shotgun (WGS) entry which is preliminary data.</text>
</comment>
<sequence>MNQQAALAFRCMDLTSLGNQDTPEMIEALCAKARYHEHQVAAICVFPEHVTTAKRALNAQVGPTVPVATVTNFPQGSTDVVRAVEETQRALAAGADEIDVVLPYHALLAGDKKVCEQLVGSVKDACGDTTLLKVIIESGELQTAAQIRLASQLSIANGADFIKTSTGKVPINATLMAAKEMLHVIATDNPACGFKAAGGIRTLADAVEYFALAESILGSEYLCPKFFRLGASSLLTDLIEHS</sequence>
<dbReference type="SMART" id="SM01133">
    <property type="entry name" value="DeoC"/>
    <property type="match status" value="1"/>
</dbReference>
<dbReference type="Gene3D" id="3.20.20.70">
    <property type="entry name" value="Aldolase class I"/>
    <property type="match status" value="1"/>
</dbReference>
<evidence type="ECO:0000256" key="7">
    <source>
        <dbReference type="NCBIfam" id="TIGR00126"/>
    </source>
</evidence>
<evidence type="ECO:0000256" key="2">
    <source>
        <dbReference type="ARBA" id="ARBA00009473"/>
    </source>
</evidence>
<organism evidence="8 9">
    <name type="scientific">Idiomarina baltica</name>
    <dbReference type="NCBI Taxonomy" id="190892"/>
    <lineage>
        <taxon>Bacteria</taxon>
        <taxon>Pseudomonadati</taxon>
        <taxon>Pseudomonadota</taxon>
        <taxon>Gammaproteobacteria</taxon>
        <taxon>Alteromonadales</taxon>
        <taxon>Idiomarinaceae</taxon>
        <taxon>Idiomarina</taxon>
    </lineage>
</organism>
<evidence type="ECO:0000313" key="8">
    <source>
        <dbReference type="EMBL" id="HAR56490.1"/>
    </source>
</evidence>
<evidence type="ECO:0000256" key="6">
    <source>
        <dbReference type="ARBA" id="ARBA00048791"/>
    </source>
</evidence>
<dbReference type="NCBIfam" id="TIGR00126">
    <property type="entry name" value="deoC"/>
    <property type="match status" value="1"/>
</dbReference>
<dbReference type="PANTHER" id="PTHR10889:SF3">
    <property type="entry name" value="DEOXYRIBOSE-PHOSPHATE ALDOLASE"/>
    <property type="match status" value="1"/>
</dbReference>
<dbReference type="Proteomes" id="UP000262878">
    <property type="component" value="Unassembled WGS sequence"/>
</dbReference>
<dbReference type="PIRSF" id="PIRSF001357">
    <property type="entry name" value="DeoC"/>
    <property type="match status" value="1"/>
</dbReference>
<keyword evidence="4" id="KW-0456">Lyase</keyword>
<evidence type="ECO:0000313" key="9">
    <source>
        <dbReference type="Proteomes" id="UP000262878"/>
    </source>
</evidence>
<protein>
    <recommendedName>
        <fullName evidence="3 7">Deoxyribose-phosphate aldolase</fullName>
        <ecNumber evidence="3 7">4.1.2.4</ecNumber>
    </recommendedName>
</protein>
<evidence type="ECO:0000256" key="1">
    <source>
        <dbReference type="ARBA" id="ARBA00004816"/>
    </source>
</evidence>
<dbReference type="GO" id="GO:0005737">
    <property type="term" value="C:cytoplasm"/>
    <property type="evidence" value="ECO:0007669"/>
    <property type="project" value="InterPro"/>
</dbReference>